<evidence type="ECO:0000256" key="1">
    <source>
        <dbReference type="SAM" id="MobiDB-lite"/>
    </source>
</evidence>
<gene>
    <name evidence="3" type="ORF">EIN_407990</name>
</gene>
<sequence length="348" mass="39925">MRKIFILLCFFVLLMAAPVHICTDHLHAVEDAITKTDADITNDEDIEKEILEDLDSAFSDIRNSICKADFVQTADMIDKLREKLLRLRQRKAERVREFQRIVNALPPHIQHRLLFKNKLENRMRINPDYISVADVPAIPVFEGMPNLAPIITKIADGYVNELDDVAGDQTLIAFQQKYTQLKRQSSVAFLKSKKVLEAIEAVFASIRVGRLGYTSAQPVYKKLRTILTKTSDEEKKLIENIGKLRVNIFNRKKNLLKKLLASGRIVQKDVVNSRIDYLKKMATATQANSKMENEQRIKSLLEGIDNQWKSLQELKLKESVDTSLPLGPERKTKEEPMDEPPMQEGERE</sequence>
<evidence type="ECO:0000256" key="2">
    <source>
        <dbReference type="SAM" id="SignalP"/>
    </source>
</evidence>
<evidence type="ECO:0000313" key="4">
    <source>
        <dbReference type="Proteomes" id="UP000014680"/>
    </source>
</evidence>
<dbReference type="KEGG" id="eiv:EIN_407990"/>
<feature type="signal peptide" evidence="2">
    <location>
        <begin position="1"/>
        <end position="16"/>
    </location>
</feature>
<name>A0A0A1TZD9_ENTIV</name>
<dbReference type="RefSeq" id="XP_004184916.1">
    <property type="nucleotide sequence ID" value="XM_004184868.1"/>
</dbReference>
<keyword evidence="2" id="KW-0732">Signal</keyword>
<reference evidence="3" key="1">
    <citation type="submission" date="2012-10" db="EMBL/GenBank/DDBJ databases">
        <authorList>
            <person name="Zafar N."/>
            <person name="Inman J."/>
            <person name="Hall N."/>
            <person name="Lorenzi H."/>
            <person name="Caler E."/>
        </authorList>
    </citation>
    <scope>NUCLEOTIDE SEQUENCE [LARGE SCALE GENOMIC DNA]</scope>
    <source>
        <strain evidence="3">IP1</strain>
    </source>
</reference>
<organism evidence="3 4">
    <name type="scientific">Entamoeba invadens IP1</name>
    <dbReference type="NCBI Taxonomy" id="370355"/>
    <lineage>
        <taxon>Eukaryota</taxon>
        <taxon>Amoebozoa</taxon>
        <taxon>Evosea</taxon>
        <taxon>Archamoebae</taxon>
        <taxon>Mastigamoebida</taxon>
        <taxon>Entamoebidae</taxon>
        <taxon>Entamoeba</taxon>
    </lineage>
</organism>
<accession>A0A0A1TZD9</accession>
<dbReference type="EMBL" id="KB207048">
    <property type="protein sequence ID" value="ELP85570.1"/>
    <property type="molecule type" value="Genomic_DNA"/>
</dbReference>
<evidence type="ECO:0008006" key="5">
    <source>
        <dbReference type="Google" id="ProtNLM"/>
    </source>
</evidence>
<feature type="region of interest" description="Disordered" evidence="1">
    <location>
        <begin position="319"/>
        <end position="348"/>
    </location>
</feature>
<dbReference type="AlphaFoldDB" id="A0A0A1TZD9"/>
<evidence type="ECO:0000313" key="3">
    <source>
        <dbReference type="EMBL" id="ELP85570.1"/>
    </source>
</evidence>
<protein>
    <recommendedName>
        <fullName evidence="5">DNA double-strand break repair Rad50 ATPase</fullName>
    </recommendedName>
</protein>
<dbReference type="Proteomes" id="UP000014680">
    <property type="component" value="Unassembled WGS sequence"/>
</dbReference>
<dbReference type="VEuPathDB" id="AmoebaDB:EIN_407990"/>
<dbReference type="OMA" id="VMAVPIH"/>
<keyword evidence="4" id="KW-1185">Reference proteome</keyword>
<proteinExistence type="predicted"/>
<dbReference type="GeneID" id="14884605"/>
<dbReference type="OrthoDB" id="28938at2759"/>
<feature type="chain" id="PRO_5001980385" description="DNA double-strand break repair Rad50 ATPase" evidence="2">
    <location>
        <begin position="17"/>
        <end position="348"/>
    </location>
</feature>